<evidence type="ECO:0000256" key="1">
    <source>
        <dbReference type="SAM" id="Phobius"/>
    </source>
</evidence>
<keyword evidence="1" id="KW-0472">Membrane</keyword>
<protein>
    <submittedName>
        <fullName evidence="2">Uncharacterized protein</fullName>
    </submittedName>
</protein>
<dbReference type="Proteomes" id="UP000242222">
    <property type="component" value="Unassembled WGS sequence"/>
</dbReference>
<accession>A0A1I4Y1L8</accession>
<gene>
    <name evidence="2" type="ORF">SAMN05216516_105146</name>
</gene>
<keyword evidence="3" id="KW-1185">Reference proteome</keyword>
<keyword evidence="1" id="KW-1133">Transmembrane helix</keyword>
<feature type="transmembrane region" description="Helical" evidence="1">
    <location>
        <begin position="12"/>
        <end position="33"/>
    </location>
</feature>
<organism evidence="2 3">
    <name type="scientific">Izhakiella capsodis</name>
    <dbReference type="NCBI Taxonomy" id="1367852"/>
    <lineage>
        <taxon>Bacteria</taxon>
        <taxon>Pseudomonadati</taxon>
        <taxon>Pseudomonadota</taxon>
        <taxon>Gammaproteobacteria</taxon>
        <taxon>Enterobacterales</taxon>
        <taxon>Erwiniaceae</taxon>
        <taxon>Izhakiella</taxon>
    </lineage>
</organism>
<dbReference type="EMBL" id="FOVC01000005">
    <property type="protein sequence ID" value="SFN31915.1"/>
    <property type="molecule type" value="Genomic_DNA"/>
</dbReference>
<name>A0A1I4Y1L8_9GAMM</name>
<dbReference type="STRING" id="1367852.SAMN05216516_105146"/>
<reference evidence="3" key="1">
    <citation type="submission" date="2016-10" db="EMBL/GenBank/DDBJ databases">
        <authorList>
            <person name="Varghese N."/>
            <person name="Submissions S."/>
        </authorList>
    </citation>
    <scope>NUCLEOTIDE SEQUENCE [LARGE SCALE GENOMIC DNA]</scope>
    <source>
        <strain evidence="3">N6PO6</strain>
    </source>
</reference>
<sequence>MADICLAKHHRNLGHFLPGLILTALIAAAAIWLGRLP</sequence>
<proteinExistence type="predicted"/>
<keyword evidence="1" id="KW-0812">Transmembrane</keyword>
<evidence type="ECO:0000313" key="2">
    <source>
        <dbReference type="EMBL" id="SFN31915.1"/>
    </source>
</evidence>
<dbReference type="AlphaFoldDB" id="A0A1I4Y1L8"/>
<evidence type="ECO:0000313" key="3">
    <source>
        <dbReference type="Proteomes" id="UP000242222"/>
    </source>
</evidence>